<dbReference type="GO" id="GO:0004519">
    <property type="term" value="F:endonuclease activity"/>
    <property type="evidence" value="ECO:0007669"/>
    <property type="project" value="UniProtKB-KW"/>
</dbReference>
<reference evidence="2 3" key="1">
    <citation type="submission" date="2019-05" db="EMBL/GenBank/DDBJ databases">
        <title>Algicella ahnfeltiae gen. nov., sp. nov., a novel marine bacterium of the family Flavobacteriaceae isolated from a red alga.</title>
        <authorList>
            <person name="Nedashkovskaya O.I."/>
            <person name="Kukhlevskiy A.D."/>
            <person name="Kim S.-G."/>
            <person name="Zhukova N.V."/>
            <person name="Mikhailov V.V."/>
        </authorList>
    </citation>
    <scope>NUCLEOTIDE SEQUENCE [LARGE SCALE GENOMIC DNA]</scope>
    <source>
        <strain evidence="2 3">10Alg115</strain>
    </source>
</reference>
<name>A0A5B7U082_9FLAO</name>
<protein>
    <submittedName>
        <fullName evidence="2">Endonuclease</fullName>
    </submittedName>
</protein>
<dbReference type="PANTHER" id="PTHR42834">
    <property type="entry name" value="ENDONUCLEASE/EXONUCLEASE/PHOSPHATASE FAMILY PROTEIN (AFU_ORTHOLOGUE AFUA_3G09210)"/>
    <property type="match status" value="1"/>
</dbReference>
<keyword evidence="2" id="KW-0255">Endonuclease</keyword>
<dbReference type="PANTHER" id="PTHR42834:SF1">
    <property type="entry name" value="ENDONUCLEASE_EXONUCLEASE_PHOSPHATASE FAMILY PROTEIN (AFU_ORTHOLOGUE AFUA_3G09210)"/>
    <property type="match status" value="1"/>
</dbReference>
<dbReference type="OrthoDB" id="9802724at2"/>
<dbReference type="InterPro" id="IPR005135">
    <property type="entry name" value="Endo/exonuclease/phosphatase"/>
</dbReference>
<keyword evidence="3" id="KW-1185">Reference proteome</keyword>
<keyword evidence="2" id="KW-0378">Hydrolase</keyword>
<dbReference type="KEGG" id="fbe:FF125_21360"/>
<evidence type="ECO:0000313" key="2">
    <source>
        <dbReference type="EMBL" id="QCX40866.1"/>
    </source>
</evidence>
<proteinExistence type="predicted"/>
<dbReference type="EMBL" id="CP040749">
    <property type="protein sequence ID" value="QCX40866.1"/>
    <property type="molecule type" value="Genomic_DNA"/>
</dbReference>
<evidence type="ECO:0000313" key="3">
    <source>
        <dbReference type="Proteomes" id="UP000306229"/>
    </source>
</evidence>
<gene>
    <name evidence="2" type="ORF">FF125_21360</name>
</gene>
<dbReference type="SUPFAM" id="SSF56219">
    <property type="entry name" value="DNase I-like"/>
    <property type="match status" value="1"/>
</dbReference>
<keyword evidence="2" id="KW-0540">Nuclease</keyword>
<organism evidence="2 3">
    <name type="scientific">Aureibaculum algae</name>
    <dbReference type="NCBI Taxonomy" id="2584122"/>
    <lineage>
        <taxon>Bacteria</taxon>
        <taxon>Pseudomonadati</taxon>
        <taxon>Bacteroidota</taxon>
        <taxon>Flavobacteriia</taxon>
        <taxon>Flavobacteriales</taxon>
        <taxon>Flavobacteriaceae</taxon>
        <taxon>Aureibaculum</taxon>
    </lineage>
</organism>
<dbReference type="Pfam" id="PF19580">
    <property type="entry name" value="Exo_endo_phos_3"/>
    <property type="match status" value="1"/>
</dbReference>
<dbReference type="Gene3D" id="3.60.10.10">
    <property type="entry name" value="Endonuclease/exonuclease/phosphatase"/>
    <property type="match status" value="1"/>
</dbReference>
<dbReference type="InterPro" id="IPR036691">
    <property type="entry name" value="Endo/exonu/phosph_ase_sf"/>
</dbReference>
<dbReference type="Proteomes" id="UP000306229">
    <property type="component" value="Chromosome"/>
</dbReference>
<feature type="domain" description="Endonuclease/exonuclease/phosphatase" evidence="1">
    <location>
        <begin position="12"/>
        <end position="314"/>
    </location>
</feature>
<sequence length="318" mass="37087">MTEDKEKHNLYSIAFYNLENLFDISNTDNVLDRDFTPTGRNKWNKKRYLRKLKQLSTVIAQIGEKETGFSPAVIGIAEVENKQVITDLLGTEALQHKGYEIIHFNSPDERGVDVAFLYRPHVFDFIHAEPITLAVDNLDGVLDQTRDVLLVKGKLEGKLIYFFVNHWPSRREDGDTQYKRVKAAELIHQSIEKIKLETPNPNIIIMGDFNDDPTNASIKQHLVTEDFYNPYESIFDKGFGTLTYRRQWHLFDQIILSKNLMNASELTYKEAHVFDEEFLKEWKGKHKGRPFRTYIGPWFQGGYSDHFPVYIILKNNKP</sequence>
<dbReference type="AlphaFoldDB" id="A0A5B7U082"/>
<accession>A0A5B7U082</accession>
<evidence type="ECO:0000259" key="1">
    <source>
        <dbReference type="Pfam" id="PF19580"/>
    </source>
</evidence>
<dbReference type="RefSeq" id="WP_138952175.1">
    <property type="nucleotide sequence ID" value="NZ_CP040749.1"/>
</dbReference>